<keyword evidence="3" id="KW-1185">Reference proteome</keyword>
<dbReference type="SUPFAM" id="SSF48452">
    <property type="entry name" value="TPR-like"/>
    <property type="match status" value="1"/>
</dbReference>
<accession>A0ABV9BX16</accession>
<organism evidence="2 3">
    <name type="scientific">Dyella halodurans</name>
    <dbReference type="NCBI Taxonomy" id="1920171"/>
    <lineage>
        <taxon>Bacteria</taxon>
        <taxon>Pseudomonadati</taxon>
        <taxon>Pseudomonadota</taxon>
        <taxon>Gammaproteobacteria</taxon>
        <taxon>Lysobacterales</taxon>
        <taxon>Rhodanobacteraceae</taxon>
        <taxon>Dyella</taxon>
    </lineage>
</organism>
<dbReference type="PANTHER" id="PTHR12788">
    <property type="entry name" value="PROTEIN-TYROSINE SULFOTRANSFERASE 2"/>
    <property type="match status" value="1"/>
</dbReference>
<gene>
    <name evidence="2" type="ORF">ACFO5W_00970</name>
</gene>
<dbReference type="Gene3D" id="1.25.40.10">
    <property type="entry name" value="Tetratricopeptide repeat domain"/>
    <property type="match status" value="2"/>
</dbReference>
<sequence length="549" mass="61112">MSVSAGIPAQASNVSEHALALYDQQLAQGSPQQARQSLIDALAEASEQAWLECGRTLVLRTELEAAMEVFAAATARYPASADLTLGLAGLCWQMQRQAQAEARLRDWLSGHPGDIAASFLLVRLLREQGRMQAAAETMLKLFEHGPHDEDTVIQAVEMLDDYGRPQDASRICEMAIAAGSADPRLHAYAGMLGIQLGQFERVREHYDFALSHDVRAVEWNIPIGLSGLQRYRDADHPDFALFREVLGRPGLSEQARTTTLFALGKAHDDLADHAQAARYFSEANARAHAARAWPRKQWKRAVEARLTAPAYSWTLPSPADWTPVFIVGVPRSGTTLLAELIARHPQVCNRGELGWLQVIAQRLSLTPASERKPFEEAAALYATQLRQDDSNAHWYIDKQPLNLLHIDLIMALWPNARIIHCERDARDTALSLWSQSFHDQAHDYAYDFNDIATVIQGCRRLMAHWCKRYPASIRTVHYEALVAAPDDGVAALAEWLGLPAAASLESTQQGRGISTASAWQARQPVHTRSAGRWRDYAPYLPELLRIPEH</sequence>
<keyword evidence="1" id="KW-0808">Transferase</keyword>
<comment type="caution">
    <text evidence="2">The sequence shown here is derived from an EMBL/GenBank/DDBJ whole genome shotgun (WGS) entry which is preliminary data.</text>
</comment>
<dbReference type="Gene3D" id="3.40.50.300">
    <property type="entry name" value="P-loop containing nucleotide triphosphate hydrolases"/>
    <property type="match status" value="1"/>
</dbReference>
<dbReference type="Proteomes" id="UP001595961">
    <property type="component" value="Unassembled WGS sequence"/>
</dbReference>
<evidence type="ECO:0000313" key="3">
    <source>
        <dbReference type="Proteomes" id="UP001595961"/>
    </source>
</evidence>
<dbReference type="InterPro" id="IPR027417">
    <property type="entry name" value="P-loop_NTPase"/>
</dbReference>
<dbReference type="SUPFAM" id="SSF52540">
    <property type="entry name" value="P-loop containing nucleoside triphosphate hydrolases"/>
    <property type="match status" value="1"/>
</dbReference>
<dbReference type="Pfam" id="PF13469">
    <property type="entry name" value="Sulfotransfer_3"/>
    <property type="match status" value="1"/>
</dbReference>
<dbReference type="PANTHER" id="PTHR12788:SF10">
    <property type="entry name" value="PROTEIN-TYROSINE SULFOTRANSFERASE"/>
    <property type="match status" value="1"/>
</dbReference>
<dbReference type="InterPro" id="IPR026634">
    <property type="entry name" value="TPST-like"/>
</dbReference>
<reference evidence="3" key="1">
    <citation type="journal article" date="2019" name="Int. J. Syst. Evol. Microbiol.">
        <title>The Global Catalogue of Microorganisms (GCM) 10K type strain sequencing project: providing services to taxonomists for standard genome sequencing and annotation.</title>
        <authorList>
            <consortium name="The Broad Institute Genomics Platform"/>
            <consortium name="The Broad Institute Genome Sequencing Center for Infectious Disease"/>
            <person name="Wu L."/>
            <person name="Ma J."/>
        </authorList>
    </citation>
    <scope>NUCLEOTIDE SEQUENCE [LARGE SCALE GENOMIC DNA]</scope>
    <source>
        <strain evidence="3">CCM 4481</strain>
    </source>
</reference>
<name>A0ABV9BX16_9GAMM</name>
<dbReference type="RefSeq" id="WP_266149894.1">
    <property type="nucleotide sequence ID" value="NZ_CP064028.1"/>
</dbReference>
<evidence type="ECO:0000256" key="1">
    <source>
        <dbReference type="ARBA" id="ARBA00022679"/>
    </source>
</evidence>
<proteinExistence type="predicted"/>
<dbReference type="EMBL" id="JBHSGA010000003">
    <property type="protein sequence ID" value="MFC4525193.1"/>
    <property type="molecule type" value="Genomic_DNA"/>
</dbReference>
<protein>
    <submittedName>
        <fullName evidence="2">Tetratricopeptide repeat-containing sulfotransferase family protein</fullName>
    </submittedName>
</protein>
<dbReference type="InterPro" id="IPR011990">
    <property type="entry name" value="TPR-like_helical_dom_sf"/>
</dbReference>
<evidence type="ECO:0000313" key="2">
    <source>
        <dbReference type="EMBL" id="MFC4525193.1"/>
    </source>
</evidence>